<evidence type="ECO:0000313" key="2">
    <source>
        <dbReference type="Proteomes" id="UP000887013"/>
    </source>
</evidence>
<reference evidence="1" key="1">
    <citation type="submission" date="2020-08" db="EMBL/GenBank/DDBJ databases">
        <title>Multicomponent nature underlies the extraordinary mechanical properties of spider dragline silk.</title>
        <authorList>
            <person name="Kono N."/>
            <person name="Nakamura H."/>
            <person name="Mori M."/>
            <person name="Yoshida Y."/>
            <person name="Ohtoshi R."/>
            <person name="Malay A.D."/>
            <person name="Moran D.A.P."/>
            <person name="Tomita M."/>
            <person name="Numata K."/>
            <person name="Arakawa K."/>
        </authorList>
    </citation>
    <scope>NUCLEOTIDE SEQUENCE</scope>
</reference>
<gene>
    <name evidence="1" type="ORF">NPIL_438661</name>
</gene>
<name>A0A8X6MRW6_NEPPI</name>
<organism evidence="1 2">
    <name type="scientific">Nephila pilipes</name>
    <name type="common">Giant wood spider</name>
    <name type="synonym">Nephila maculata</name>
    <dbReference type="NCBI Taxonomy" id="299642"/>
    <lineage>
        <taxon>Eukaryota</taxon>
        <taxon>Metazoa</taxon>
        <taxon>Ecdysozoa</taxon>
        <taxon>Arthropoda</taxon>
        <taxon>Chelicerata</taxon>
        <taxon>Arachnida</taxon>
        <taxon>Araneae</taxon>
        <taxon>Araneomorphae</taxon>
        <taxon>Entelegynae</taxon>
        <taxon>Araneoidea</taxon>
        <taxon>Nephilidae</taxon>
        <taxon>Nephila</taxon>
    </lineage>
</organism>
<keyword evidence="2" id="KW-1185">Reference proteome</keyword>
<accession>A0A8X6MRW6</accession>
<sequence length="169" mass="18923">MGGKQWITGAAPDCYDEGEAGVLLHIMRFCARTLSGWDSYFHYCASPIIENQYCGSPYEIGSGGFLPDDFDDQLKFCEDDISRVIGNVTHPCLLRLDAITGFMHGLRLHRHRYTFTPVILGSYPYSFSFGLSFVNCFGFWTKGASVVKTTGFSVIQMPDVWRAGLGLHR</sequence>
<comment type="caution">
    <text evidence="1">The sequence shown here is derived from an EMBL/GenBank/DDBJ whole genome shotgun (WGS) entry which is preliminary data.</text>
</comment>
<dbReference type="AlphaFoldDB" id="A0A8X6MRW6"/>
<protein>
    <submittedName>
        <fullName evidence="1">Uncharacterized protein</fullName>
    </submittedName>
</protein>
<evidence type="ECO:0000313" key="1">
    <source>
        <dbReference type="EMBL" id="GFS74461.1"/>
    </source>
</evidence>
<dbReference type="EMBL" id="BMAW01001549">
    <property type="protein sequence ID" value="GFS74461.1"/>
    <property type="molecule type" value="Genomic_DNA"/>
</dbReference>
<dbReference type="Proteomes" id="UP000887013">
    <property type="component" value="Unassembled WGS sequence"/>
</dbReference>
<proteinExistence type="predicted"/>